<name>A0A160T4G1_9CHLR</name>
<evidence type="ECO:0000313" key="1">
    <source>
        <dbReference type="EMBL" id="CUS03510.2"/>
    </source>
</evidence>
<proteinExistence type="predicted"/>
<gene>
    <name evidence="1" type="ORF">CFX0092_A1632</name>
</gene>
<protein>
    <submittedName>
        <fullName evidence="1">Uncharacterized protein</fullName>
    </submittedName>
</protein>
<dbReference type="AlphaFoldDB" id="A0A160T4G1"/>
<reference evidence="1" key="1">
    <citation type="submission" date="2016-01" db="EMBL/GenBank/DDBJ databases">
        <authorList>
            <person name="Mcilroy J.S."/>
            <person name="Karst M S."/>
            <person name="Albertsen M."/>
        </authorList>
    </citation>
    <scope>NUCLEOTIDE SEQUENCE</scope>
    <source>
        <strain evidence="1">Cfx-K</strain>
    </source>
</reference>
<evidence type="ECO:0000313" key="2">
    <source>
        <dbReference type="Proteomes" id="UP000215027"/>
    </source>
</evidence>
<organism evidence="1 2">
    <name type="scientific">Candidatus Promineifilum breve</name>
    <dbReference type="NCBI Taxonomy" id="1806508"/>
    <lineage>
        <taxon>Bacteria</taxon>
        <taxon>Bacillati</taxon>
        <taxon>Chloroflexota</taxon>
        <taxon>Ardenticatenia</taxon>
        <taxon>Candidatus Promineifilales</taxon>
        <taxon>Candidatus Promineifilaceae</taxon>
        <taxon>Candidatus Promineifilum</taxon>
    </lineage>
</organism>
<dbReference type="EMBL" id="LN890655">
    <property type="protein sequence ID" value="CUS03510.2"/>
    <property type="molecule type" value="Genomic_DNA"/>
</dbReference>
<keyword evidence="2" id="KW-1185">Reference proteome</keyword>
<dbReference type="KEGG" id="pbf:CFX0092_A1632"/>
<sequence>MTMNASTLFMALSTPALGLPVELIARLPPNRNLTAASITKRRIPAQRLCGTHGPADVVPPELDNNIAWAFPPRQKLFRPPNWTIITCLNRKYI</sequence>
<accession>A0A160T4G1</accession>
<dbReference type="Proteomes" id="UP000215027">
    <property type="component" value="Chromosome I"/>
</dbReference>